<evidence type="ECO:0000259" key="1">
    <source>
        <dbReference type="Pfam" id="PF12728"/>
    </source>
</evidence>
<dbReference type="OrthoDB" id="9800864at2"/>
<dbReference type="Gene3D" id="1.10.1660.10">
    <property type="match status" value="1"/>
</dbReference>
<keyword evidence="3" id="KW-1185">Reference proteome</keyword>
<dbReference type="SUPFAM" id="SSF46955">
    <property type="entry name" value="Putative DNA-binding domain"/>
    <property type="match status" value="1"/>
</dbReference>
<evidence type="ECO:0000313" key="3">
    <source>
        <dbReference type="Proteomes" id="UP000287188"/>
    </source>
</evidence>
<dbReference type="EMBL" id="BIFS01000001">
    <property type="protein sequence ID" value="GCE18284.1"/>
    <property type="molecule type" value="Genomic_DNA"/>
</dbReference>
<dbReference type="InterPro" id="IPR041657">
    <property type="entry name" value="HTH_17"/>
</dbReference>
<reference evidence="3" key="1">
    <citation type="submission" date="2018-12" db="EMBL/GenBank/DDBJ databases">
        <title>Tengunoibacter tsumagoiensis gen. nov., sp. nov., Dictyobacter kobayashii sp. nov., D. alpinus sp. nov., and D. joshuensis sp. nov. and description of Dictyobacteraceae fam. nov. within the order Ktedonobacterales isolated from Tengu-no-mugimeshi.</title>
        <authorList>
            <person name="Wang C.M."/>
            <person name="Zheng Y."/>
            <person name="Sakai Y."/>
            <person name="Toyoda A."/>
            <person name="Minakuchi Y."/>
            <person name="Abe K."/>
            <person name="Yokota A."/>
            <person name="Yabe S."/>
        </authorList>
    </citation>
    <scope>NUCLEOTIDE SEQUENCE [LARGE SCALE GENOMIC DNA]</scope>
    <source>
        <strain evidence="3">Uno11</strain>
    </source>
</reference>
<dbReference type="InterPro" id="IPR009061">
    <property type="entry name" value="DNA-bd_dom_put_sf"/>
</dbReference>
<evidence type="ECO:0000313" key="2">
    <source>
        <dbReference type="EMBL" id="GCE18284.1"/>
    </source>
</evidence>
<name>A0A402AGV6_9CHLR</name>
<sequence length="86" mass="9806">MIELNGEHYLDGHEASILLGIKISTLYTYVSRGILKSYRQGIKRQRLYKQAELEALLRLRASDDITPTPIDPVSEIPYASDWVSDI</sequence>
<protein>
    <recommendedName>
        <fullName evidence="1">Helix-turn-helix domain-containing protein</fullName>
    </recommendedName>
</protein>
<comment type="caution">
    <text evidence="2">The sequence shown here is derived from an EMBL/GenBank/DDBJ whole genome shotgun (WGS) entry which is preliminary data.</text>
</comment>
<dbReference type="RefSeq" id="WP_126549844.1">
    <property type="nucleotide sequence ID" value="NZ_BIFS01000001.1"/>
</dbReference>
<gene>
    <name evidence="2" type="ORF">KDK_20840</name>
</gene>
<dbReference type="AlphaFoldDB" id="A0A402AGV6"/>
<dbReference type="Proteomes" id="UP000287188">
    <property type="component" value="Unassembled WGS sequence"/>
</dbReference>
<organism evidence="2 3">
    <name type="scientific">Dictyobacter kobayashii</name>
    <dbReference type="NCBI Taxonomy" id="2014872"/>
    <lineage>
        <taxon>Bacteria</taxon>
        <taxon>Bacillati</taxon>
        <taxon>Chloroflexota</taxon>
        <taxon>Ktedonobacteria</taxon>
        <taxon>Ktedonobacterales</taxon>
        <taxon>Dictyobacteraceae</taxon>
        <taxon>Dictyobacter</taxon>
    </lineage>
</organism>
<dbReference type="Pfam" id="PF12728">
    <property type="entry name" value="HTH_17"/>
    <property type="match status" value="1"/>
</dbReference>
<accession>A0A402AGV6</accession>
<feature type="domain" description="Helix-turn-helix" evidence="1">
    <location>
        <begin position="14"/>
        <end position="58"/>
    </location>
</feature>
<proteinExistence type="predicted"/>